<evidence type="ECO:0000259" key="6">
    <source>
        <dbReference type="PROSITE" id="PS50054"/>
    </source>
</evidence>
<keyword evidence="4" id="KW-0904">Protein phosphatase</keyword>
<dbReference type="PROSITE" id="PS50056">
    <property type="entry name" value="TYR_PHOSPHATASE_2"/>
    <property type="match status" value="1"/>
</dbReference>
<comment type="similarity">
    <text evidence="1">Belongs to the protein-tyrosine phosphatase family. Non-receptor class dual specificity subfamily.</text>
</comment>
<evidence type="ECO:0000256" key="2">
    <source>
        <dbReference type="ARBA" id="ARBA00013064"/>
    </source>
</evidence>
<dbReference type="PROSITE" id="PS50054">
    <property type="entry name" value="TYR_PHOSPHATASE_DUAL"/>
    <property type="match status" value="1"/>
</dbReference>
<evidence type="ECO:0000256" key="5">
    <source>
        <dbReference type="SAM" id="MobiDB-lite"/>
    </source>
</evidence>
<keyword evidence="3" id="KW-0378">Hydrolase</keyword>
<proteinExistence type="inferred from homology"/>
<dbReference type="GO" id="GO:0043409">
    <property type="term" value="P:negative regulation of MAPK cascade"/>
    <property type="evidence" value="ECO:0007669"/>
    <property type="project" value="TreeGrafter"/>
</dbReference>
<dbReference type="Pfam" id="PF00782">
    <property type="entry name" value="DSPc"/>
    <property type="match status" value="1"/>
</dbReference>
<dbReference type="PANTHER" id="PTHR10159">
    <property type="entry name" value="DUAL SPECIFICITY PROTEIN PHOSPHATASE"/>
    <property type="match status" value="1"/>
</dbReference>
<feature type="domain" description="Tyrosine-protein phosphatase" evidence="6">
    <location>
        <begin position="211"/>
        <end position="354"/>
    </location>
</feature>
<dbReference type="EC" id="3.1.3.48" evidence="2"/>
<sequence>MAVTALEVEFCMEKRHSFMSTSKNLVKKSISHIQNSRSFPSLLSNLRETKELRSSRDEKRCSLEMPDNFGKAEPRRRHITAPKWISLQDLESCTILLPDLVKKLNFFYGSKDRCECGAFGERLIGLEGIKLLSGGIEAPRRMTSTKQCFPKVTKSMQTAAGGPSEVPGTQSLPERRHKKPRKLNPIVRAQDPKRVCVRAGPTDSDCAYTARVSQILDFLYLGNARDSMNAKFMEEQGITHVINATCEHPNVFEKDGKIKYLRVAVHDTTLADLRPHFKPAIDFIDSARNSGGKVLVHCMAGVSRSATLVIAYLVTHSNLTVVEAYTLANHLRSVVGPSFHFLGQVERFRKTLDEARLHKGDNTAGGGGGGGGDDDHGDVQVQDMIRRRWADFLCGNSATTFAMG</sequence>
<dbReference type="AlphaFoldDB" id="A0A5K3F1G6"/>
<dbReference type="InterPro" id="IPR000387">
    <property type="entry name" value="Tyr_Pase_dom"/>
</dbReference>
<dbReference type="PRINTS" id="PR01908">
    <property type="entry name" value="ADSPHPHTASE"/>
</dbReference>
<dbReference type="GO" id="GO:0008330">
    <property type="term" value="F:protein tyrosine/threonine phosphatase activity"/>
    <property type="evidence" value="ECO:0007669"/>
    <property type="project" value="TreeGrafter"/>
</dbReference>
<reference evidence="8" key="1">
    <citation type="submission" date="2019-11" db="UniProtKB">
        <authorList>
            <consortium name="WormBaseParasite"/>
        </authorList>
    </citation>
    <scope>IDENTIFICATION</scope>
</reference>
<dbReference type="Gene3D" id="3.90.190.10">
    <property type="entry name" value="Protein tyrosine phosphatase superfamily"/>
    <property type="match status" value="1"/>
</dbReference>
<name>A0A5K3F1G6_MESCO</name>
<dbReference type="InterPro" id="IPR000340">
    <property type="entry name" value="Dual-sp_phosphatase_cat-dom"/>
</dbReference>
<dbReference type="SUPFAM" id="SSF52799">
    <property type="entry name" value="(Phosphotyrosine protein) phosphatases II"/>
    <property type="match status" value="1"/>
</dbReference>
<dbReference type="PROSITE" id="PS00383">
    <property type="entry name" value="TYR_PHOSPHATASE_1"/>
    <property type="match status" value="1"/>
</dbReference>
<dbReference type="PANTHER" id="PTHR10159:SF533">
    <property type="entry name" value="TYROSINE-PROTEIN PHOSPHATASE VHP-1"/>
    <property type="match status" value="1"/>
</dbReference>
<evidence type="ECO:0000256" key="4">
    <source>
        <dbReference type="ARBA" id="ARBA00022912"/>
    </source>
</evidence>
<dbReference type="GO" id="GO:0017017">
    <property type="term" value="F:MAP kinase tyrosine/serine/threonine phosphatase activity"/>
    <property type="evidence" value="ECO:0007669"/>
    <property type="project" value="TreeGrafter"/>
</dbReference>
<accession>A0A5K3F1G6</accession>
<feature type="domain" description="Tyrosine specific protein phosphatases" evidence="7">
    <location>
        <begin position="275"/>
        <end position="332"/>
    </location>
</feature>
<evidence type="ECO:0000256" key="3">
    <source>
        <dbReference type="ARBA" id="ARBA00022801"/>
    </source>
</evidence>
<dbReference type="InterPro" id="IPR016130">
    <property type="entry name" value="Tyr_Pase_AS"/>
</dbReference>
<dbReference type="InterPro" id="IPR020422">
    <property type="entry name" value="TYR_PHOSPHATASE_DUAL_dom"/>
</dbReference>
<feature type="region of interest" description="Disordered" evidence="5">
    <location>
        <begin position="156"/>
        <end position="183"/>
    </location>
</feature>
<dbReference type="InterPro" id="IPR003595">
    <property type="entry name" value="Tyr_Pase_cat"/>
</dbReference>
<dbReference type="GO" id="GO:0005737">
    <property type="term" value="C:cytoplasm"/>
    <property type="evidence" value="ECO:0007669"/>
    <property type="project" value="TreeGrafter"/>
</dbReference>
<dbReference type="WBParaSite" id="MCU_004668-RA">
    <property type="protein sequence ID" value="MCU_004668-RA"/>
    <property type="gene ID" value="MCU_004668"/>
</dbReference>
<evidence type="ECO:0000256" key="1">
    <source>
        <dbReference type="ARBA" id="ARBA00008601"/>
    </source>
</evidence>
<dbReference type="SMART" id="SM00404">
    <property type="entry name" value="PTPc_motif"/>
    <property type="match status" value="1"/>
</dbReference>
<dbReference type="SMART" id="SM00195">
    <property type="entry name" value="DSPc"/>
    <property type="match status" value="1"/>
</dbReference>
<feature type="region of interest" description="Disordered" evidence="5">
    <location>
        <begin position="359"/>
        <end position="378"/>
    </location>
</feature>
<dbReference type="InterPro" id="IPR029021">
    <property type="entry name" value="Prot-tyrosine_phosphatase-like"/>
</dbReference>
<evidence type="ECO:0000259" key="7">
    <source>
        <dbReference type="PROSITE" id="PS50056"/>
    </source>
</evidence>
<protein>
    <recommendedName>
        <fullName evidence="2">protein-tyrosine-phosphatase</fullName>
        <ecNumber evidence="2">3.1.3.48</ecNumber>
    </recommendedName>
</protein>
<organism evidence="8">
    <name type="scientific">Mesocestoides corti</name>
    <name type="common">Flatworm</name>
    <dbReference type="NCBI Taxonomy" id="53468"/>
    <lineage>
        <taxon>Eukaryota</taxon>
        <taxon>Metazoa</taxon>
        <taxon>Spiralia</taxon>
        <taxon>Lophotrochozoa</taxon>
        <taxon>Platyhelminthes</taxon>
        <taxon>Cestoda</taxon>
        <taxon>Eucestoda</taxon>
        <taxon>Cyclophyllidea</taxon>
        <taxon>Mesocestoididae</taxon>
        <taxon>Mesocestoides</taxon>
    </lineage>
</organism>
<evidence type="ECO:0000313" key="8">
    <source>
        <dbReference type="WBParaSite" id="MCU_004668-RA"/>
    </source>
</evidence>
<dbReference type="GO" id="GO:0033550">
    <property type="term" value="F:MAP kinase tyrosine phosphatase activity"/>
    <property type="evidence" value="ECO:0007669"/>
    <property type="project" value="TreeGrafter"/>
</dbReference>
<dbReference type="CDD" id="cd14498">
    <property type="entry name" value="DSP"/>
    <property type="match status" value="1"/>
</dbReference>